<sequence length="59" mass="6829">MKWYLKLLGSTLLFLAGYGVYALICKFTPWQFDNQNAYILGLIFTCGHWYEWKGGEDGS</sequence>
<gene>
    <name evidence="1" type="ORF">STSP2_03149</name>
</gene>
<dbReference type="EMBL" id="CP019791">
    <property type="protein sequence ID" value="AQT69949.1"/>
    <property type="molecule type" value="Genomic_DNA"/>
</dbReference>
<reference evidence="2" key="1">
    <citation type="submission" date="2017-02" db="EMBL/GenBank/DDBJ databases">
        <title>Comparative genomics and description of representatives of a novel lineage of planctomycetes thriving in anoxic sediments.</title>
        <authorList>
            <person name="Spring S."/>
            <person name="Bunk B."/>
            <person name="Sproer C."/>
        </authorList>
    </citation>
    <scope>NUCLEOTIDE SEQUENCE [LARGE SCALE GENOMIC DNA]</scope>
    <source>
        <strain evidence="2">ST-NAGAB-D1</strain>
    </source>
</reference>
<dbReference type="AlphaFoldDB" id="A0A1U9NPW6"/>
<keyword evidence="2" id="KW-1185">Reference proteome</keyword>
<evidence type="ECO:0000313" key="1">
    <source>
        <dbReference type="EMBL" id="AQT69949.1"/>
    </source>
</evidence>
<organism evidence="1 2">
    <name type="scientific">Anaerohalosphaera lusitana</name>
    <dbReference type="NCBI Taxonomy" id="1936003"/>
    <lineage>
        <taxon>Bacteria</taxon>
        <taxon>Pseudomonadati</taxon>
        <taxon>Planctomycetota</taxon>
        <taxon>Phycisphaerae</taxon>
        <taxon>Sedimentisphaerales</taxon>
        <taxon>Anaerohalosphaeraceae</taxon>
        <taxon>Anaerohalosphaera</taxon>
    </lineage>
</organism>
<accession>A0A1U9NPW6</accession>
<name>A0A1U9NPW6_9BACT</name>
<dbReference type="KEGG" id="alus:STSP2_03149"/>
<dbReference type="Proteomes" id="UP000189674">
    <property type="component" value="Chromosome"/>
</dbReference>
<protein>
    <submittedName>
        <fullName evidence="1">Uncharacterized protein</fullName>
    </submittedName>
</protein>
<dbReference type="RefSeq" id="WP_146663584.1">
    <property type="nucleotide sequence ID" value="NZ_CP019791.1"/>
</dbReference>
<evidence type="ECO:0000313" key="2">
    <source>
        <dbReference type="Proteomes" id="UP000189674"/>
    </source>
</evidence>
<proteinExistence type="predicted"/>
<dbReference type="STRING" id="1936003.STSP2_03149"/>